<feature type="transmembrane region" description="Helical" evidence="1">
    <location>
        <begin position="39"/>
        <end position="60"/>
    </location>
</feature>
<keyword evidence="1" id="KW-0472">Membrane</keyword>
<reference evidence="2 3" key="1">
    <citation type="journal article" date="2013" name="Genome Announc.">
        <title>Draft Genome Sequence of Cyclobacterium qasimii Strain M12-11BT, Isolated from Arctic Marine Sediment.</title>
        <authorList>
            <person name="Shivaji S."/>
            <person name="Ara S."/>
            <person name="Singh A."/>
            <person name="Kumar Pinnaka A."/>
        </authorList>
    </citation>
    <scope>NUCLEOTIDE SEQUENCE [LARGE SCALE GENOMIC DNA]</scope>
    <source>
        <strain evidence="2 3">M12-11B</strain>
    </source>
</reference>
<evidence type="ECO:0000256" key="1">
    <source>
        <dbReference type="SAM" id="Phobius"/>
    </source>
</evidence>
<evidence type="ECO:0000313" key="3">
    <source>
        <dbReference type="Proteomes" id="UP000014974"/>
    </source>
</evidence>
<evidence type="ECO:0000313" key="2">
    <source>
        <dbReference type="EMBL" id="EPR71380.1"/>
    </source>
</evidence>
<keyword evidence="1" id="KW-0812">Transmembrane</keyword>
<dbReference type="AlphaFoldDB" id="S7VME3"/>
<dbReference type="EMBL" id="ATNM01000018">
    <property type="protein sequence ID" value="EPR71380.1"/>
    <property type="molecule type" value="Genomic_DNA"/>
</dbReference>
<gene>
    <name evidence="2" type="ORF">ADICYQ_0458</name>
</gene>
<feature type="transmembrane region" description="Helical" evidence="1">
    <location>
        <begin position="101"/>
        <end position="124"/>
    </location>
</feature>
<keyword evidence="1" id="KW-1133">Transmembrane helix</keyword>
<organism evidence="2 3">
    <name type="scientific">Cyclobacterium qasimii M12-11B</name>
    <dbReference type="NCBI Taxonomy" id="641524"/>
    <lineage>
        <taxon>Bacteria</taxon>
        <taxon>Pseudomonadati</taxon>
        <taxon>Bacteroidota</taxon>
        <taxon>Cytophagia</taxon>
        <taxon>Cytophagales</taxon>
        <taxon>Cyclobacteriaceae</taxon>
        <taxon>Cyclobacterium</taxon>
    </lineage>
</organism>
<name>S7VME3_9BACT</name>
<sequence>MLVLPFALALVIFMMSHPNKSLAMGLVFAFVSIGATRYITNLPLGLSVDLALAALIVSAMFHTNIKTDFSKLNNSLFLVTLIWMGYNVAEIFNPEARSVSAWIYAVRGTALYMFLTVPLTLLYANKPSDLNRLFIIVFSFA</sequence>
<comment type="caution">
    <text evidence="2">The sequence shown here is derived from an EMBL/GenBank/DDBJ whole genome shotgun (WGS) entry which is preliminary data.</text>
</comment>
<protein>
    <submittedName>
        <fullName evidence="2">Putative membrane protein</fullName>
    </submittedName>
</protein>
<dbReference type="eggNOG" id="COG3307">
    <property type="taxonomic scope" value="Bacteria"/>
</dbReference>
<proteinExistence type="predicted"/>
<dbReference type="Proteomes" id="UP000014974">
    <property type="component" value="Unassembled WGS sequence"/>
</dbReference>
<accession>S7VME3</accession>
<feature type="transmembrane region" description="Helical" evidence="1">
    <location>
        <begin position="72"/>
        <end position="89"/>
    </location>
</feature>
<dbReference type="STRING" id="641524.ADICYQ_0458"/>